<dbReference type="AlphaFoldDB" id="A0A8K0TAU8"/>
<dbReference type="OrthoDB" id="4850584at2759"/>
<dbReference type="PRINTS" id="PR01217">
    <property type="entry name" value="PRICHEXTENSN"/>
</dbReference>
<organism evidence="2 3">
    <name type="scientific">Plectosphaerella cucumerina</name>
    <dbReference type="NCBI Taxonomy" id="40658"/>
    <lineage>
        <taxon>Eukaryota</taxon>
        <taxon>Fungi</taxon>
        <taxon>Dikarya</taxon>
        <taxon>Ascomycota</taxon>
        <taxon>Pezizomycotina</taxon>
        <taxon>Sordariomycetes</taxon>
        <taxon>Hypocreomycetidae</taxon>
        <taxon>Glomerellales</taxon>
        <taxon>Plectosphaerellaceae</taxon>
        <taxon>Plectosphaerella</taxon>
    </lineage>
</organism>
<dbReference type="Proteomes" id="UP000813385">
    <property type="component" value="Unassembled WGS sequence"/>
</dbReference>
<dbReference type="EMBL" id="JAGPXD010000004">
    <property type="protein sequence ID" value="KAH7358480.1"/>
    <property type="molecule type" value="Genomic_DNA"/>
</dbReference>
<evidence type="ECO:0000313" key="3">
    <source>
        <dbReference type="Proteomes" id="UP000813385"/>
    </source>
</evidence>
<evidence type="ECO:0000256" key="1">
    <source>
        <dbReference type="SAM" id="MobiDB-lite"/>
    </source>
</evidence>
<sequence>MRFSTVAAAAGLAASANAAVPRRSIKDIFNGKFSLPDGITLSKEDLLGPWGKPGKGEKDLWHPPHHKVIIDRCDKSDDDDWHWVHDPKPDEPNDDKYKWVTETITATETVIDCKKHEPCYGGGKTVTVTIPETVTICPTPIEPPVVEPTPAPPVEPTPGPPVEPPTEPTPYPPPPVEEPPVTEPHPEPTHYPTPEPPAEPPVEPSPPAPPVEEPPVEPTPPVEEPPVEEPLPSHSQVPVPPPAPEPTQSEPIVYPPPPVETESVVIPPPEETSAPFPTATDDESVIPTAAAVPNAQRAGGALLAAAIAAALF</sequence>
<feature type="region of interest" description="Disordered" evidence="1">
    <location>
        <begin position="141"/>
        <end position="281"/>
    </location>
</feature>
<name>A0A8K0TAU8_9PEZI</name>
<accession>A0A8K0TAU8</accession>
<evidence type="ECO:0000313" key="2">
    <source>
        <dbReference type="EMBL" id="KAH7358480.1"/>
    </source>
</evidence>
<gene>
    <name evidence="2" type="ORF">B0T11DRAFT_104564</name>
</gene>
<reference evidence="2" key="1">
    <citation type="journal article" date="2021" name="Nat. Commun.">
        <title>Genetic determinants of endophytism in the Arabidopsis root mycobiome.</title>
        <authorList>
            <person name="Mesny F."/>
            <person name="Miyauchi S."/>
            <person name="Thiergart T."/>
            <person name="Pickel B."/>
            <person name="Atanasova L."/>
            <person name="Karlsson M."/>
            <person name="Huettel B."/>
            <person name="Barry K.W."/>
            <person name="Haridas S."/>
            <person name="Chen C."/>
            <person name="Bauer D."/>
            <person name="Andreopoulos W."/>
            <person name="Pangilinan J."/>
            <person name="LaButti K."/>
            <person name="Riley R."/>
            <person name="Lipzen A."/>
            <person name="Clum A."/>
            <person name="Drula E."/>
            <person name="Henrissat B."/>
            <person name="Kohler A."/>
            <person name="Grigoriev I.V."/>
            <person name="Martin F.M."/>
            <person name="Hacquard S."/>
        </authorList>
    </citation>
    <scope>NUCLEOTIDE SEQUENCE</scope>
    <source>
        <strain evidence="2">MPI-CAGE-AT-0016</strain>
    </source>
</reference>
<keyword evidence="3" id="KW-1185">Reference proteome</keyword>
<proteinExistence type="predicted"/>
<protein>
    <submittedName>
        <fullName evidence="2">Uncharacterized protein</fullName>
    </submittedName>
</protein>
<comment type="caution">
    <text evidence="2">The sequence shown here is derived from an EMBL/GenBank/DDBJ whole genome shotgun (WGS) entry which is preliminary data.</text>
</comment>
<feature type="compositionally biased region" description="Pro residues" evidence="1">
    <location>
        <begin position="141"/>
        <end position="224"/>
    </location>
</feature>